<evidence type="ECO:0000313" key="2">
    <source>
        <dbReference type="Proteomes" id="UP000027135"/>
    </source>
</evidence>
<evidence type="ECO:0000313" key="1">
    <source>
        <dbReference type="EMBL" id="KDR20401.1"/>
    </source>
</evidence>
<proteinExistence type="predicted"/>
<sequence length="173" mass="19123">MLLSISSSVFQAATFQLVSLLKCYTHSLSFKIHRFPFDKNDATYINHHLLSSPHIKITARCATSSCSFLPSTAEVDAAVFHTQHIQTCSQQSQHQQSVTLNNSEVKPSLPLNMKTATVKHQTMNPFPQFLCVNSAIPSTSCWKTAMNVISRAPTAFKWPIEVATPLSQSDSAL</sequence>
<accession>A0A067R9N5</accession>
<dbReference type="EMBL" id="KK852605">
    <property type="protein sequence ID" value="KDR20401.1"/>
    <property type="molecule type" value="Genomic_DNA"/>
</dbReference>
<dbReference type="AlphaFoldDB" id="A0A067R9N5"/>
<dbReference type="Proteomes" id="UP000027135">
    <property type="component" value="Unassembled WGS sequence"/>
</dbReference>
<name>A0A067R9N5_ZOONE</name>
<gene>
    <name evidence="1" type="ORF">L798_04936</name>
</gene>
<protein>
    <submittedName>
        <fullName evidence="1">Uncharacterized protein</fullName>
    </submittedName>
</protein>
<reference evidence="1 2" key="1">
    <citation type="journal article" date="2014" name="Nat. Commun.">
        <title>Molecular traces of alternative social organization in a termite genome.</title>
        <authorList>
            <person name="Terrapon N."/>
            <person name="Li C."/>
            <person name="Robertson H.M."/>
            <person name="Ji L."/>
            <person name="Meng X."/>
            <person name="Booth W."/>
            <person name="Chen Z."/>
            <person name="Childers C.P."/>
            <person name="Glastad K.M."/>
            <person name="Gokhale K."/>
            <person name="Gowin J."/>
            <person name="Gronenberg W."/>
            <person name="Hermansen R.A."/>
            <person name="Hu H."/>
            <person name="Hunt B.G."/>
            <person name="Huylmans A.K."/>
            <person name="Khalil S.M."/>
            <person name="Mitchell R.D."/>
            <person name="Munoz-Torres M.C."/>
            <person name="Mustard J.A."/>
            <person name="Pan H."/>
            <person name="Reese J.T."/>
            <person name="Scharf M.E."/>
            <person name="Sun F."/>
            <person name="Vogel H."/>
            <person name="Xiao J."/>
            <person name="Yang W."/>
            <person name="Yang Z."/>
            <person name="Yang Z."/>
            <person name="Zhou J."/>
            <person name="Zhu J."/>
            <person name="Brent C.S."/>
            <person name="Elsik C.G."/>
            <person name="Goodisman M.A."/>
            <person name="Liberles D.A."/>
            <person name="Roe R.M."/>
            <person name="Vargo E.L."/>
            <person name="Vilcinskas A."/>
            <person name="Wang J."/>
            <person name="Bornberg-Bauer E."/>
            <person name="Korb J."/>
            <person name="Zhang G."/>
            <person name="Liebig J."/>
        </authorList>
    </citation>
    <scope>NUCLEOTIDE SEQUENCE [LARGE SCALE GENOMIC DNA]</scope>
    <source>
        <tissue evidence="1">Whole organism</tissue>
    </source>
</reference>
<organism evidence="1 2">
    <name type="scientific">Zootermopsis nevadensis</name>
    <name type="common">Dampwood termite</name>
    <dbReference type="NCBI Taxonomy" id="136037"/>
    <lineage>
        <taxon>Eukaryota</taxon>
        <taxon>Metazoa</taxon>
        <taxon>Ecdysozoa</taxon>
        <taxon>Arthropoda</taxon>
        <taxon>Hexapoda</taxon>
        <taxon>Insecta</taxon>
        <taxon>Pterygota</taxon>
        <taxon>Neoptera</taxon>
        <taxon>Polyneoptera</taxon>
        <taxon>Dictyoptera</taxon>
        <taxon>Blattodea</taxon>
        <taxon>Blattoidea</taxon>
        <taxon>Termitoidae</taxon>
        <taxon>Termopsidae</taxon>
        <taxon>Zootermopsis</taxon>
    </lineage>
</organism>
<dbReference type="InParanoid" id="A0A067R9N5"/>
<keyword evidence="2" id="KW-1185">Reference proteome</keyword>